<name>A0ABS9H6W4_9BACL</name>
<feature type="transmembrane region" description="Helical" evidence="5">
    <location>
        <begin position="192"/>
        <end position="210"/>
    </location>
</feature>
<dbReference type="NCBIfam" id="TIGR00945">
    <property type="entry name" value="tatC"/>
    <property type="match status" value="1"/>
</dbReference>
<gene>
    <name evidence="5 6" type="primary">tatC</name>
    <name evidence="6" type="ORF">L2716_17605</name>
</gene>
<dbReference type="EMBL" id="JAKIJS010000005">
    <property type="protein sequence ID" value="MCF6139535.1"/>
    <property type="molecule type" value="Genomic_DNA"/>
</dbReference>
<feature type="transmembrane region" description="Helical" evidence="5">
    <location>
        <begin position="216"/>
        <end position="234"/>
    </location>
</feature>
<feature type="transmembrane region" description="Helical" evidence="5">
    <location>
        <begin position="103"/>
        <end position="130"/>
    </location>
</feature>
<dbReference type="InterPro" id="IPR002033">
    <property type="entry name" value="TatC"/>
</dbReference>
<comment type="function">
    <text evidence="5">Part of the twin-arginine translocation (Tat) system that transports large folded proteins containing a characteristic twin-arginine motif in their signal peptide across membranes.</text>
</comment>
<keyword evidence="5" id="KW-0813">Transport</keyword>
<feature type="transmembrane region" description="Helical" evidence="5">
    <location>
        <begin position="20"/>
        <end position="44"/>
    </location>
</feature>
<dbReference type="Proteomes" id="UP001649381">
    <property type="component" value="Unassembled WGS sequence"/>
</dbReference>
<feature type="transmembrane region" description="Helical" evidence="5">
    <location>
        <begin position="160"/>
        <end position="180"/>
    </location>
</feature>
<sequence length="250" mass="28862">MTERQMTLQSHVEELRKRIFIVILIFLAAFISGFFLSMPLIQYLKQTPEAAGLELNVFKLTDPLTVFLDFAFLIGLLITSPVALYQIWAFISPGLLEKERRVTLMYIPLTFFLFVGGISFSYFILFPFVIDFMNGLSDLLGVEEEYGINEYFHFLFRLTLPFGILFQFPVVIMFLTRLGLVTPAFLRKIRKYSYFVLLVLAGMITPPELISHLMVTVPLILLYEISILIAGFAYKKAMKTAEEQEEDEEE</sequence>
<keyword evidence="4 5" id="KW-0472">Membrane</keyword>
<feature type="transmembrane region" description="Helical" evidence="5">
    <location>
        <begin position="64"/>
        <end position="91"/>
    </location>
</feature>
<dbReference type="PRINTS" id="PR01840">
    <property type="entry name" value="TATCFAMILY"/>
</dbReference>
<comment type="caution">
    <text evidence="6">The sequence shown here is derived from an EMBL/GenBank/DDBJ whole genome shotgun (WGS) entry which is preliminary data.</text>
</comment>
<comment type="subunit">
    <text evidence="5">Forms a complex with TatA.</text>
</comment>
<dbReference type="HAMAP" id="MF_00902">
    <property type="entry name" value="TatC"/>
    <property type="match status" value="1"/>
</dbReference>
<organism evidence="6 7">
    <name type="scientific">Pseudalkalibacillus berkeleyi</name>
    <dbReference type="NCBI Taxonomy" id="1069813"/>
    <lineage>
        <taxon>Bacteria</taxon>
        <taxon>Bacillati</taxon>
        <taxon>Bacillota</taxon>
        <taxon>Bacilli</taxon>
        <taxon>Bacillales</taxon>
        <taxon>Fictibacillaceae</taxon>
        <taxon>Pseudalkalibacillus</taxon>
    </lineage>
</organism>
<dbReference type="InterPro" id="IPR019820">
    <property type="entry name" value="Sec-indep_translocase_CS"/>
</dbReference>
<comment type="subcellular location">
    <subcellularLocation>
        <location evidence="5">Cell membrane</location>
        <topology evidence="5">Multi-pass membrane protein</topology>
    </subcellularLocation>
    <subcellularLocation>
        <location evidence="1">Membrane</location>
        <topology evidence="1">Multi-pass membrane protein</topology>
    </subcellularLocation>
</comment>
<evidence type="ECO:0000256" key="2">
    <source>
        <dbReference type="ARBA" id="ARBA00022692"/>
    </source>
</evidence>
<keyword evidence="3 5" id="KW-1133">Transmembrane helix</keyword>
<dbReference type="PROSITE" id="PS01218">
    <property type="entry name" value="TATC"/>
    <property type="match status" value="1"/>
</dbReference>
<accession>A0ABS9H6W4</accession>
<evidence type="ECO:0000313" key="6">
    <source>
        <dbReference type="EMBL" id="MCF6139535.1"/>
    </source>
</evidence>
<keyword evidence="5" id="KW-0811">Translocation</keyword>
<evidence type="ECO:0000256" key="4">
    <source>
        <dbReference type="ARBA" id="ARBA00023136"/>
    </source>
</evidence>
<reference evidence="6 7" key="1">
    <citation type="submission" date="2022-01" db="EMBL/GenBank/DDBJ databases">
        <title>Alkalihalobacillus sp. EGI L200015, a novel bacterium isolated from a salt lake sediment.</title>
        <authorList>
            <person name="Gao L."/>
            <person name="Fang B.-Z."/>
            <person name="Li W.-J."/>
        </authorList>
    </citation>
    <scope>NUCLEOTIDE SEQUENCE [LARGE SCALE GENOMIC DNA]</scope>
    <source>
        <strain evidence="6 7">KCTC 12718</strain>
    </source>
</reference>
<comment type="similarity">
    <text evidence="5">Belongs to the TatC family.</text>
</comment>
<keyword evidence="5" id="KW-1003">Cell membrane</keyword>
<evidence type="ECO:0000313" key="7">
    <source>
        <dbReference type="Proteomes" id="UP001649381"/>
    </source>
</evidence>
<evidence type="ECO:0000256" key="5">
    <source>
        <dbReference type="HAMAP-Rule" id="MF_00902"/>
    </source>
</evidence>
<keyword evidence="7" id="KW-1185">Reference proteome</keyword>
<keyword evidence="2 5" id="KW-0812">Transmembrane</keyword>
<evidence type="ECO:0000256" key="3">
    <source>
        <dbReference type="ARBA" id="ARBA00022989"/>
    </source>
</evidence>
<dbReference type="PANTHER" id="PTHR30371:SF0">
    <property type="entry name" value="SEC-INDEPENDENT PROTEIN TRANSLOCASE PROTEIN TATC, CHLOROPLASTIC-RELATED"/>
    <property type="match status" value="1"/>
</dbReference>
<dbReference type="Pfam" id="PF00902">
    <property type="entry name" value="TatC"/>
    <property type="match status" value="1"/>
</dbReference>
<proteinExistence type="inferred from homology"/>
<evidence type="ECO:0000256" key="1">
    <source>
        <dbReference type="ARBA" id="ARBA00004141"/>
    </source>
</evidence>
<keyword evidence="5" id="KW-0653">Protein transport</keyword>
<protein>
    <recommendedName>
        <fullName evidence="5">Sec-independent protein translocase protein TatC</fullName>
    </recommendedName>
</protein>
<dbReference type="RefSeq" id="WP_236338817.1">
    <property type="nucleotide sequence ID" value="NZ_JAKIJS010000005.1"/>
</dbReference>
<dbReference type="PANTHER" id="PTHR30371">
    <property type="entry name" value="SEC-INDEPENDENT PROTEIN TRANSLOCASE PROTEIN TATC"/>
    <property type="match status" value="1"/>
</dbReference>